<evidence type="ECO:0000256" key="1">
    <source>
        <dbReference type="SAM" id="MobiDB-lite"/>
    </source>
</evidence>
<dbReference type="Proteomes" id="UP000269721">
    <property type="component" value="Unassembled WGS sequence"/>
</dbReference>
<feature type="non-terminal residue" evidence="2">
    <location>
        <position position="1"/>
    </location>
</feature>
<organism evidence="2 3">
    <name type="scientific">Blyttiomyces helicus</name>
    <dbReference type="NCBI Taxonomy" id="388810"/>
    <lineage>
        <taxon>Eukaryota</taxon>
        <taxon>Fungi</taxon>
        <taxon>Fungi incertae sedis</taxon>
        <taxon>Chytridiomycota</taxon>
        <taxon>Chytridiomycota incertae sedis</taxon>
        <taxon>Chytridiomycetes</taxon>
        <taxon>Chytridiomycetes incertae sedis</taxon>
        <taxon>Blyttiomyces</taxon>
    </lineage>
</organism>
<name>A0A4P9W3B0_9FUNG</name>
<protein>
    <submittedName>
        <fullName evidence="2">Uncharacterized protein</fullName>
    </submittedName>
</protein>
<dbReference type="AlphaFoldDB" id="A0A4P9W3B0"/>
<proteinExistence type="predicted"/>
<evidence type="ECO:0000313" key="3">
    <source>
        <dbReference type="Proteomes" id="UP000269721"/>
    </source>
</evidence>
<dbReference type="EMBL" id="KZ998331">
    <property type="protein sequence ID" value="RKO86282.1"/>
    <property type="molecule type" value="Genomic_DNA"/>
</dbReference>
<feature type="region of interest" description="Disordered" evidence="1">
    <location>
        <begin position="1"/>
        <end position="44"/>
    </location>
</feature>
<reference evidence="3" key="1">
    <citation type="journal article" date="2018" name="Nat. Microbiol.">
        <title>Leveraging single-cell genomics to expand the fungal tree of life.</title>
        <authorList>
            <person name="Ahrendt S.R."/>
            <person name="Quandt C.A."/>
            <person name="Ciobanu D."/>
            <person name="Clum A."/>
            <person name="Salamov A."/>
            <person name="Andreopoulos B."/>
            <person name="Cheng J.F."/>
            <person name="Woyke T."/>
            <person name="Pelin A."/>
            <person name="Henrissat B."/>
            <person name="Reynolds N.K."/>
            <person name="Benny G.L."/>
            <person name="Smith M.E."/>
            <person name="James T.Y."/>
            <person name="Grigoriev I.V."/>
        </authorList>
    </citation>
    <scope>NUCLEOTIDE SEQUENCE [LARGE SCALE GENOMIC DNA]</scope>
</reference>
<gene>
    <name evidence="2" type="ORF">BDK51DRAFT_30969</name>
</gene>
<accession>A0A4P9W3B0</accession>
<keyword evidence="3" id="KW-1185">Reference proteome</keyword>
<sequence>KIKVSRAGAVAQDEPVFGANKESEVEQEDPESHTAEDDDEDGIFDNDIKVDHTCCWNKAATRNTTKAISVAKRKAKKDQPTPVEGAYTCDPLLKKLKSTEQDTEAFNNELVVPARSVSKGKTPIKNSD</sequence>
<evidence type="ECO:0000313" key="2">
    <source>
        <dbReference type="EMBL" id="RKO86282.1"/>
    </source>
</evidence>